<dbReference type="SMART" id="SM00411">
    <property type="entry name" value="BHL"/>
    <property type="match status" value="1"/>
</dbReference>
<accession>A0AAE9G8W2</accession>
<keyword evidence="3" id="KW-1185">Reference proteome</keyword>
<reference evidence="2 3" key="1">
    <citation type="submission" date="2022-01" db="EMBL/GenBank/DDBJ databases">
        <authorList>
            <person name="Stokar-Avihail A."/>
        </authorList>
    </citation>
    <scope>NUCLEOTIDE SEQUENCE [LARGE SCALE GENOMIC DNA]</scope>
</reference>
<evidence type="ECO:0000256" key="1">
    <source>
        <dbReference type="RuleBase" id="RU003939"/>
    </source>
</evidence>
<evidence type="ECO:0008006" key="4">
    <source>
        <dbReference type="Google" id="ProtNLM"/>
    </source>
</evidence>
<dbReference type="InterPro" id="IPR000119">
    <property type="entry name" value="Hist_DNA-bd"/>
</dbReference>
<dbReference type="Gene3D" id="4.10.520.10">
    <property type="entry name" value="IHF-like DNA-binding proteins"/>
    <property type="match status" value="1"/>
</dbReference>
<evidence type="ECO:0000313" key="3">
    <source>
        <dbReference type="Proteomes" id="UP000831021"/>
    </source>
</evidence>
<dbReference type="Pfam" id="PF00216">
    <property type="entry name" value="Bac_DNA_binding"/>
    <property type="match status" value="1"/>
</dbReference>
<organism evidence="2 3">
    <name type="scientific">Bacillus phage FADO</name>
    <dbReference type="NCBI Taxonomy" id="2917160"/>
    <lineage>
        <taxon>Viruses</taxon>
        <taxon>Duplodnaviria</taxon>
        <taxon>Heunggongvirae</taxon>
        <taxon>Uroviricota</taxon>
        <taxon>Caudoviricetes</taxon>
        <taxon>Heleneionescovirinae</taxon>
        <taxon>Zhangjivirus</taxon>
        <taxon>Zhangjivirus fado</taxon>
    </lineage>
</organism>
<dbReference type="Proteomes" id="UP000831021">
    <property type="component" value="Segment"/>
</dbReference>
<dbReference type="GO" id="GO:0030527">
    <property type="term" value="F:structural constituent of chromatin"/>
    <property type="evidence" value="ECO:0007669"/>
    <property type="project" value="InterPro"/>
</dbReference>
<protein>
    <recommendedName>
        <fullName evidence="4">DNA-binding protein</fullName>
    </recommendedName>
</protein>
<dbReference type="InterPro" id="IPR010992">
    <property type="entry name" value="IHF-like_DNA-bd_dom_sf"/>
</dbReference>
<evidence type="ECO:0000313" key="2">
    <source>
        <dbReference type="EMBL" id="UNY48854.1"/>
    </source>
</evidence>
<proteinExistence type="inferred from homology"/>
<name>A0AAE9G8W2_9CAUD</name>
<gene>
    <name evidence="2" type="ORF">fado_139</name>
</gene>
<sequence length="99" mass="11614">MNLSKLIHEVWKDERTRGLGLRKEQVKILAEVFIDHIGKGLLEHGVLKLQNLFTLKIREAKGRRIKNPQTGKHMYSKDYHKIAVKPSKKIKDGLKRYKK</sequence>
<dbReference type="EMBL" id="OM236516">
    <property type="protein sequence ID" value="UNY48854.1"/>
    <property type="molecule type" value="Genomic_DNA"/>
</dbReference>
<dbReference type="SUPFAM" id="SSF47729">
    <property type="entry name" value="IHF-like DNA-binding proteins"/>
    <property type="match status" value="1"/>
</dbReference>
<comment type="similarity">
    <text evidence="1">Belongs to the bacterial histone-like protein family.</text>
</comment>
<dbReference type="GO" id="GO:0003677">
    <property type="term" value="F:DNA binding"/>
    <property type="evidence" value="ECO:0007669"/>
    <property type="project" value="InterPro"/>
</dbReference>